<dbReference type="KEGG" id="aak:AA2016_5417"/>
<evidence type="ECO:0000256" key="6">
    <source>
        <dbReference type="ARBA" id="ARBA00022737"/>
    </source>
</evidence>
<dbReference type="InterPro" id="IPR003593">
    <property type="entry name" value="AAA+_ATPase"/>
</dbReference>
<proteinExistence type="inferred from homology"/>
<keyword evidence="7" id="KW-0547">Nucleotide-binding</keyword>
<keyword evidence="3" id="KW-0813">Transport</keyword>
<keyword evidence="8 12" id="KW-0067">ATP-binding</keyword>
<dbReference type="InterPro" id="IPR003439">
    <property type="entry name" value="ABC_transporter-like_ATP-bd"/>
</dbReference>
<dbReference type="GO" id="GO:0005886">
    <property type="term" value="C:plasma membrane"/>
    <property type="evidence" value="ECO:0007669"/>
    <property type="project" value="UniProtKB-SubCell"/>
</dbReference>
<dbReference type="PROSITE" id="PS00211">
    <property type="entry name" value="ABC_TRANSPORTER_1"/>
    <property type="match status" value="2"/>
</dbReference>
<gene>
    <name evidence="12" type="ORF">AA2016_5417</name>
</gene>
<name>A0AAC9AT55_AMIAI</name>
<evidence type="ECO:0000259" key="11">
    <source>
        <dbReference type="PROSITE" id="PS50893"/>
    </source>
</evidence>
<keyword evidence="5" id="KW-0762">Sugar transport</keyword>
<evidence type="ECO:0000256" key="3">
    <source>
        <dbReference type="ARBA" id="ARBA00022448"/>
    </source>
</evidence>
<dbReference type="Pfam" id="PF00005">
    <property type="entry name" value="ABC_tran"/>
    <property type="match status" value="2"/>
</dbReference>
<dbReference type="GO" id="GO:0016887">
    <property type="term" value="F:ATP hydrolysis activity"/>
    <property type="evidence" value="ECO:0007669"/>
    <property type="project" value="InterPro"/>
</dbReference>
<dbReference type="FunFam" id="3.40.50.300:FF:000127">
    <property type="entry name" value="Ribose import ATP-binding protein RbsA"/>
    <property type="match status" value="1"/>
</dbReference>
<dbReference type="PROSITE" id="PS50893">
    <property type="entry name" value="ABC_TRANSPORTER_2"/>
    <property type="match status" value="2"/>
</dbReference>
<evidence type="ECO:0000256" key="8">
    <source>
        <dbReference type="ARBA" id="ARBA00022840"/>
    </source>
</evidence>
<keyword evidence="6" id="KW-0677">Repeat</keyword>
<dbReference type="InterPro" id="IPR027417">
    <property type="entry name" value="P-loop_NTPase"/>
</dbReference>
<dbReference type="AlphaFoldDB" id="A0AAC9AT55"/>
<evidence type="ECO:0000256" key="4">
    <source>
        <dbReference type="ARBA" id="ARBA00022475"/>
    </source>
</evidence>
<evidence type="ECO:0000313" key="13">
    <source>
        <dbReference type="Proteomes" id="UP000075755"/>
    </source>
</evidence>
<dbReference type="Proteomes" id="UP000075755">
    <property type="component" value="Chromosome"/>
</dbReference>
<dbReference type="Gene3D" id="3.40.50.300">
    <property type="entry name" value="P-loop containing nucleotide triphosphate hydrolases"/>
    <property type="match status" value="2"/>
</dbReference>
<comment type="subcellular location">
    <subcellularLocation>
        <location evidence="1">Cell membrane</location>
        <topology evidence="1">Peripheral membrane protein</topology>
    </subcellularLocation>
</comment>
<evidence type="ECO:0000256" key="2">
    <source>
        <dbReference type="ARBA" id="ARBA00005417"/>
    </source>
</evidence>
<dbReference type="CDD" id="cd03216">
    <property type="entry name" value="ABC_Carb_Monos_I"/>
    <property type="match status" value="1"/>
</dbReference>
<dbReference type="GO" id="GO:0005524">
    <property type="term" value="F:ATP binding"/>
    <property type="evidence" value="ECO:0007669"/>
    <property type="project" value="UniProtKB-KW"/>
</dbReference>
<dbReference type="SMART" id="SM00382">
    <property type="entry name" value="AAA"/>
    <property type="match status" value="2"/>
</dbReference>
<organism evidence="12 13">
    <name type="scientific">Aminobacter aminovorans</name>
    <name type="common">Chelatobacter heintzii</name>
    <dbReference type="NCBI Taxonomy" id="83263"/>
    <lineage>
        <taxon>Bacteria</taxon>
        <taxon>Pseudomonadati</taxon>
        <taxon>Pseudomonadota</taxon>
        <taxon>Alphaproteobacteria</taxon>
        <taxon>Hyphomicrobiales</taxon>
        <taxon>Phyllobacteriaceae</taxon>
        <taxon>Aminobacter</taxon>
    </lineage>
</organism>
<dbReference type="InterPro" id="IPR017871">
    <property type="entry name" value="ABC_transporter-like_CS"/>
</dbReference>
<evidence type="ECO:0000256" key="1">
    <source>
        <dbReference type="ARBA" id="ARBA00004202"/>
    </source>
</evidence>
<evidence type="ECO:0000256" key="5">
    <source>
        <dbReference type="ARBA" id="ARBA00022597"/>
    </source>
</evidence>
<evidence type="ECO:0000256" key="7">
    <source>
        <dbReference type="ARBA" id="ARBA00022741"/>
    </source>
</evidence>
<feature type="domain" description="ABC transporter" evidence="11">
    <location>
        <begin position="63"/>
        <end position="298"/>
    </location>
</feature>
<dbReference type="PANTHER" id="PTHR43790:SF9">
    <property type="entry name" value="GALACTOFURANOSE TRANSPORTER ATP-BINDING PROTEIN YTFR"/>
    <property type="match status" value="1"/>
</dbReference>
<evidence type="ECO:0000256" key="10">
    <source>
        <dbReference type="ARBA" id="ARBA00023136"/>
    </source>
</evidence>
<protein>
    <submittedName>
        <fullName evidence="12">Sugar ABC transporter ATP-binding protein</fullName>
    </submittedName>
</protein>
<dbReference type="SUPFAM" id="SSF52540">
    <property type="entry name" value="P-loop containing nucleoside triphosphate hydrolases"/>
    <property type="match status" value="2"/>
</dbReference>
<feature type="domain" description="ABC transporter" evidence="11">
    <location>
        <begin position="314"/>
        <end position="557"/>
    </location>
</feature>
<dbReference type="PANTHER" id="PTHR43790">
    <property type="entry name" value="CARBOHYDRATE TRANSPORT ATP-BINDING PROTEIN MG119-RELATED"/>
    <property type="match status" value="1"/>
</dbReference>
<evidence type="ECO:0000256" key="9">
    <source>
        <dbReference type="ARBA" id="ARBA00022967"/>
    </source>
</evidence>
<sequence>MTAFFSPVYEGEDADRTMRGSVSSPISALPIIRPFGPPSPRRRGEGTSSCRRRFMTTEPSIVLRLSGITKRFGPLTANDAISFELKRSEVIALLGENGAGKTTLMNILFGHYLADEGTVEAFGKLLPPGDPRAALDAGIGMVHQHFTLADNMTVLENIALGTQGLWRARLDRAAARRRIEQLSADFGLTVDPAATVATLSVGERQRVEILKALYRDAHVLILDEPTAVLTPAETDALFRTLKLLVAKGLSIIFISHKLHEVMAVSDRVLVLRAGRLAGERETKSTDRKELAALMVGQEVKPAEVSPVHAGAALLALDRVSTARHNGAGLDEVSLTLNAGEITGLAGVSGNGQAALAALMSGTQRPTGGAISIAGHAVGDWSPRAALGHGIARIPEDRHAVGTIGDMSVTENVIAERYGSSRFSRMGFLDWTAARRFAEEIIADYDVKCPSPEARIRLLSGGNMQKLILGRALDPEPAVILASQPTRGLDVGAVAYVHRMLLAARERGAAVLLISEDLEEILALSDRIVVMSKGRLSAPSARGERTIRELGELMAGHGGEQPA</sequence>
<accession>A0AAC9AT55</accession>
<keyword evidence="4" id="KW-1003">Cell membrane</keyword>
<comment type="similarity">
    <text evidence="2">Belongs to the ABC transporter superfamily.</text>
</comment>
<evidence type="ECO:0000313" key="12">
    <source>
        <dbReference type="EMBL" id="AMS44323.1"/>
    </source>
</evidence>
<reference evidence="12 13" key="1">
    <citation type="submission" date="2016-03" db="EMBL/GenBank/DDBJ databases">
        <title>Complete genome of Aminobacter aminovorans KCTC 2477.</title>
        <authorList>
            <person name="Kim K.M."/>
        </authorList>
    </citation>
    <scope>NUCLEOTIDE SEQUENCE [LARGE SCALE GENOMIC DNA]</scope>
    <source>
        <strain evidence="12 13">KCTC 2477</strain>
    </source>
</reference>
<dbReference type="CDD" id="cd03215">
    <property type="entry name" value="ABC_Carb_Monos_II"/>
    <property type="match status" value="1"/>
</dbReference>
<keyword evidence="10" id="KW-0472">Membrane</keyword>
<dbReference type="EMBL" id="CP015005">
    <property type="protein sequence ID" value="AMS44323.1"/>
    <property type="molecule type" value="Genomic_DNA"/>
</dbReference>
<dbReference type="InterPro" id="IPR050107">
    <property type="entry name" value="ABC_carbohydrate_import_ATPase"/>
</dbReference>
<keyword evidence="9" id="KW-1278">Translocase</keyword>